<keyword evidence="3" id="KW-1185">Reference proteome</keyword>
<comment type="caution">
    <text evidence="2">The sequence shown here is derived from an EMBL/GenBank/DDBJ whole genome shotgun (WGS) entry which is preliminary data.</text>
</comment>
<reference evidence="2 3" key="1">
    <citation type="journal article" date="2019" name="Int. J. Syst. Evol. Microbiol.">
        <title>The Global Catalogue of Microorganisms (GCM) 10K type strain sequencing project: providing services to taxonomists for standard genome sequencing and annotation.</title>
        <authorList>
            <consortium name="The Broad Institute Genomics Platform"/>
            <consortium name="The Broad Institute Genome Sequencing Center for Infectious Disease"/>
            <person name="Wu L."/>
            <person name="Ma J."/>
        </authorList>
    </citation>
    <scope>NUCLEOTIDE SEQUENCE [LARGE SCALE GENOMIC DNA]</scope>
    <source>
        <strain evidence="2 3">IBRC-M 10256</strain>
    </source>
</reference>
<protein>
    <recommendedName>
        <fullName evidence="1">DUF7389 domain-containing protein</fullName>
    </recommendedName>
</protein>
<dbReference type="Proteomes" id="UP001595846">
    <property type="component" value="Unassembled WGS sequence"/>
</dbReference>
<evidence type="ECO:0000313" key="2">
    <source>
        <dbReference type="EMBL" id="MFC3957570.1"/>
    </source>
</evidence>
<dbReference type="InterPro" id="IPR055813">
    <property type="entry name" value="DUF7389"/>
</dbReference>
<dbReference type="Pfam" id="PF24115">
    <property type="entry name" value="DUF7389"/>
    <property type="match status" value="1"/>
</dbReference>
<feature type="domain" description="DUF7389" evidence="1">
    <location>
        <begin position="9"/>
        <end position="72"/>
    </location>
</feature>
<dbReference type="EMBL" id="JBHSAQ010000002">
    <property type="protein sequence ID" value="MFC3957570.1"/>
    <property type="molecule type" value="Genomic_DNA"/>
</dbReference>
<dbReference type="RefSeq" id="WP_256533798.1">
    <property type="nucleotide sequence ID" value="NZ_CP101824.1"/>
</dbReference>
<sequence length="78" mass="8378">MTDLDADQLVERTDTGVSITSKVTRGTGTRDQDVHTVKAKGHTLTDAIAKHKGAMRYLEAEVVDGARELQPAGEEVDA</sequence>
<dbReference type="GeneID" id="73902938"/>
<evidence type="ECO:0000259" key="1">
    <source>
        <dbReference type="Pfam" id="PF24115"/>
    </source>
</evidence>
<dbReference type="AlphaFoldDB" id="A0ABD5NL61"/>
<evidence type="ECO:0000313" key="3">
    <source>
        <dbReference type="Proteomes" id="UP001595846"/>
    </source>
</evidence>
<gene>
    <name evidence="2" type="ORF">ACFOUR_04175</name>
</gene>
<accession>A0ABD5NL61</accession>
<proteinExistence type="predicted"/>
<name>A0ABD5NL61_9EURY</name>
<organism evidence="2 3">
    <name type="scientific">Halovivax cerinus</name>
    <dbReference type="NCBI Taxonomy" id="1487865"/>
    <lineage>
        <taxon>Archaea</taxon>
        <taxon>Methanobacteriati</taxon>
        <taxon>Methanobacteriota</taxon>
        <taxon>Stenosarchaea group</taxon>
        <taxon>Halobacteria</taxon>
        <taxon>Halobacteriales</taxon>
        <taxon>Natrialbaceae</taxon>
        <taxon>Halovivax</taxon>
    </lineage>
</organism>